<dbReference type="InterPro" id="IPR011705">
    <property type="entry name" value="BACK"/>
</dbReference>
<dbReference type="GO" id="GO:0008344">
    <property type="term" value="P:adult locomotory behavior"/>
    <property type="evidence" value="ECO:0007669"/>
    <property type="project" value="TreeGrafter"/>
</dbReference>
<protein>
    <submittedName>
        <fullName evidence="3">BACK domain-containing protein</fullName>
    </submittedName>
</protein>
<evidence type="ECO:0000313" key="3">
    <source>
        <dbReference type="WBParaSite" id="ACRNAN_scaffold5223.g24501.t1"/>
    </source>
</evidence>
<dbReference type="PANTHER" id="PTHR46306">
    <property type="entry name" value="BTB/POZ DOMAIN-CONTAINING PROTEIN 9"/>
    <property type="match status" value="1"/>
</dbReference>
<evidence type="ECO:0000259" key="1">
    <source>
        <dbReference type="Pfam" id="PF07707"/>
    </source>
</evidence>
<keyword evidence="2" id="KW-1185">Reference proteome</keyword>
<dbReference type="GO" id="GO:0005737">
    <property type="term" value="C:cytoplasm"/>
    <property type="evidence" value="ECO:0007669"/>
    <property type="project" value="TreeGrafter"/>
</dbReference>
<sequence length="200" mass="22807">MRESRENRAEFSDTIEAFEILLRYIYSGKMRIPNFSNISFNTLCEILGHESLSAEEIDIVKATLKWIHANKPEAPKIFEIFKHISLSLIPGEEYNSLLVELTAYVTPDNLVEFVKEQKKAHNSRAQYHRGIVATENVATVEKGAKVLEGIPSRTLFVSNPLTPSDHLFNGKVDFNQYVYQQIGKPLTIQLGRPYFIESFG</sequence>
<name>A0A914E2F6_9BILA</name>
<dbReference type="AlphaFoldDB" id="A0A914E2F6"/>
<dbReference type="Proteomes" id="UP000887540">
    <property type="component" value="Unplaced"/>
</dbReference>
<organism evidence="2 3">
    <name type="scientific">Acrobeloides nanus</name>
    <dbReference type="NCBI Taxonomy" id="290746"/>
    <lineage>
        <taxon>Eukaryota</taxon>
        <taxon>Metazoa</taxon>
        <taxon>Ecdysozoa</taxon>
        <taxon>Nematoda</taxon>
        <taxon>Chromadorea</taxon>
        <taxon>Rhabditida</taxon>
        <taxon>Tylenchina</taxon>
        <taxon>Cephalobomorpha</taxon>
        <taxon>Cephaloboidea</taxon>
        <taxon>Cephalobidae</taxon>
        <taxon>Acrobeloides</taxon>
    </lineage>
</organism>
<dbReference type="GO" id="GO:0048512">
    <property type="term" value="P:circadian behavior"/>
    <property type="evidence" value="ECO:0007669"/>
    <property type="project" value="TreeGrafter"/>
</dbReference>
<feature type="domain" description="BACK" evidence="1">
    <location>
        <begin position="33"/>
        <end position="92"/>
    </location>
</feature>
<dbReference type="PANTHER" id="PTHR46306:SF1">
    <property type="entry name" value="BTB_POZ DOMAIN-CONTAINING PROTEIN 9"/>
    <property type="match status" value="1"/>
</dbReference>
<accession>A0A914E2F6</accession>
<reference evidence="3" key="1">
    <citation type="submission" date="2022-11" db="UniProtKB">
        <authorList>
            <consortium name="WormBaseParasite"/>
        </authorList>
    </citation>
    <scope>IDENTIFICATION</scope>
</reference>
<dbReference type="Gene3D" id="1.25.40.420">
    <property type="match status" value="1"/>
</dbReference>
<dbReference type="InterPro" id="IPR052407">
    <property type="entry name" value="BTB_POZ_domain_cont_9"/>
</dbReference>
<dbReference type="GO" id="GO:0050804">
    <property type="term" value="P:modulation of chemical synaptic transmission"/>
    <property type="evidence" value="ECO:0007669"/>
    <property type="project" value="TreeGrafter"/>
</dbReference>
<dbReference type="WBParaSite" id="ACRNAN_scaffold5223.g24501.t1">
    <property type="protein sequence ID" value="ACRNAN_scaffold5223.g24501.t1"/>
    <property type="gene ID" value="ACRNAN_scaffold5223.g24501"/>
</dbReference>
<proteinExistence type="predicted"/>
<evidence type="ECO:0000313" key="2">
    <source>
        <dbReference type="Proteomes" id="UP000887540"/>
    </source>
</evidence>
<dbReference type="Pfam" id="PF07707">
    <property type="entry name" value="BACK"/>
    <property type="match status" value="1"/>
</dbReference>